<protein>
    <submittedName>
        <fullName evidence="4">Phosphinothricin acetyltransferase</fullName>
    </submittedName>
</protein>
<dbReference type="InterPro" id="IPR016181">
    <property type="entry name" value="Acyl_CoA_acyltransferase"/>
</dbReference>
<dbReference type="InterPro" id="IPR000182">
    <property type="entry name" value="GNAT_dom"/>
</dbReference>
<dbReference type="PANTHER" id="PTHR43072:SF23">
    <property type="entry name" value="UPF0039 PROTEIN C11D3.02C"/>
    <property type="match status" value="1"/>
</dbReference>
<evidence type="ECO:0000313" key="5">
    <source>
        <dbReference type="Proteomes" id="UP000294656"/>
    </source>
</evidence>
<organism evidence="4 5">
    <name type="scientific">Marinomonas balearica</name>
    <dbReference type="NCBI Taxonomy" id="491947"/>
    <lineage>
        <taxon>Bacteria</taxon>
        <taxon>Pseudomonadati</taxon>
        <taxon>Pseudomonadota</taxon>
        <taxon>Gammaproteobacteria</taxon>
        <taxon>Oceanospirillales</taxon>
        <taxon>Oceanospirillaceae</taxon>
        <taxon>Marinomonas</taxon>
    </lineage>
</organism>
<feature type="domain" description="N-acetyltransferase" evidence="3">
    <location>
        <begin position="9"/>
        <end position="164"/>
    </location>
</feature>
<comment type="caution">
    <text evidence="4">The sequence shown here is derived from an EMBL/GenBank/DDBJ whole genome shotgun (WGS) entry which is preliminary data.</text>
</comment>
<dbReference type="CDD" id="cd04301">
    <property type="entry name" value="NAT_SF"/>
    <property type="match status" value="1"/>
</dbReference>
<dbReference type="EMBL" id="SNXC01000010">
    <property type="protein sequence ID" value="TDO98738.1"/>
    <property type="molecule type" value="Genomic_DNA"/>
</dbReference>
<dbReference type="SUPFAM" id="SSF55729">
    <property type="entry name" value="Acyl-CoA N-acyltransferases (Nat)"/>
    <property type="match status" value="1"/>
</dbReference>
<gene>
    <name evidence="4" type="ORF">DFP79_1150</name>
</gene>
<name>A0A4R6MAY7_9GAMM</name>
<dbReference type="OrthoDB" id="5459937at2"/>
<dbReference type="RefSeq" id="WP_133502968.1">
    <property type="nucleotide sequence ID" value="NZ_SNXC01000010.1"/>
</dbReference>
<evidence type="ECO:0000313" key="4">
    <source>
        <dbReference type="EMBL" id="TDO98738.1"/>
    </source>
</evidence>
<evidence type="ECO:0000256" key="2">
    <source>
        <dbReference type="ARBA" id="ARBA00023315"/>
    </source>
</evidence>
<dbReference type="GO" id="GO:0016747">
    <property type="term" value="F:acyltransferase activity, transferring groups other than amino-acyl groups"/>
    <property type="evidence" value="ECO:0007669"/>
    <property type="project" value="InterPro"/>
</dbReference>
<evidence type="ECO:0000256" key="1">
    <source>
        <dbReference type="ARBA" id="ARBA00022679"/>
    </source>
</evidence>
<reference evidence="4 5" key="1">
    <citation type="submission" date="2019-03" db="EMBL/GenBank/DDBJ databases">
        <title>Genomic Encyclopedia of Type Strains, Phase III (KMG-III): the genomes of soil and plant-associated and newly described type strains.</title>
        <authorList>
            <person name="Whitman W."/>
        </authorList>
    </citation>
    <scope>NUCLEOTIDE SEQUENCE [LARGE SCALE GENOMIC DNA]</scope>
    <source>
        <strain evidence="4 5">CECT 7378</strain>
    </source>
</reference>
<dbReference type="Pfam" id="PF00583">
    <property type="entry name" value="Acetyltransf_1"/>
    <property type="match status" value="1"/>
</dbReference>
<accession>A0A4R6MAY7</accession>
<sequence length="165" mass="18967">MFVSEQNVIQVRHARLDDAPFILDIYQQHIAFDDITLVTAISWIEQATEQRPVWVATYENEIVGWCSLEPYYGLKAFDHVAELGLYIAKKWRRNGVGKTLIKKIEHDSHDLNLSTIVVNIFSGNTSSIQFFEQQNFSHYGVVPNAVKLPHNDLENMVIMGVEFTQ</sequence>
<evidence type="ECO:0000259" key="3">
    <source>
        <dbReference type="PROSITE" id="PS51186"/>
    </source>
</evidence>
<proteinExistence type="predicted"/>
<dbReference type="Gene3D" id="3.40.630.30">
    <property type="match status" value="1"/>
</dbReference>
<keyword evidence="2" id="KW-0012">Acyltransferase</keyword>
<dbReference type="AlphaFoldDB" id="A0A4R6MAY7"/>
<keyword evidence="5" id="KW-1185">Reference proteome</keyword>
<dbReference type="PANTHER" id="PTHR43072">
    <property type="entry name" value="N-ACETYLTRANSFERASE"/>
    <property type="match status" value="1"/>
</dbReference>
<keyword evidence="1 4" id="KW-0808">Transferase</keyword>
<dbReference type="Proteomes" id="UP000294656">
    <property type="component" value="Unassembled WGS sequence"/>
</dbReference>
<dbReference type="PROSITE" id="PS51186">
    <property type="entry name" value="GNAT"/>
    <property type="match status" value="1"/>
</dbReference>